<dbReference type="InterPro" id="IPR004527">
    <property type="entry name" value="Glu-tRNA-ligase_bac/mito"/>
</dbReference>
<keyword evidence="6 8" id="KW-0648">Protein biosynthesis</keyword>
<evidence type="ECO:0000256" key="6">
    <source>
        <dbReference type="ARBA" id="ARBA00022917"/>
    </source>
</evidence>
<dbReference type="EC" id="6.1.1.17" evidence="8"/>
<dbReference type="GO" id="GO:0005524">
    <property type="term" value="F:ATP binding"/>
    <property type="evidence" value="ECO:0007669"/>
    <property type="project" value="UniProtKB-UniRule"/>
</dbReference>
<evidence type="ECO:0000256" key="5">
    <source>
        <dbReference type="ARBA" id="ARBA00022840"/>
    </source>
</evidence>
<dbReference type="GO" id="GO:0004818">
    <property type="term" value="F:glutamate-tRNA ligase activity"/>
    <property type="evidence" value="ECO:0007669"/>
    <property type="project" value="UniProtKB-UniRule"/>
</dbReference>
<dbReference type="EMBL" id="CP158367">
    <property type="protein sequence ID" value="XBX74714.1"/>
    <property type="molecule type" value="Genomic_DNA"/>
</dbReference>
<dbReference type="Gene3D" id="3.40.50.620">
    <property type="entry name" value="HUPs"/>
    <property type="match status" value="1"/>
</dbReference>
<dbReference type="InterPro" id="IPR033910">
    <property type="entry name" value="GluRS_core"/>
</dbReference>
<feature type="domain" description="Glutamyl/glutaminyl-tRNA synthetase class Ib catalytic" evidence="9">
    <location>
        <begin position="4"/>
        <end position="329"/>
    </location>
</feature>
<dbReference type="CDD" id="cd00808">
    <property type="entry name" value="GluRS_core"/>
    <property type="match status" value="1"/>
</dbReference>
<dbReference type="Gene3D" id="1.10.10.350">
    <property type="match status" value="1"/>
</dbReference>
<reference evidence="11" key="2">
    <citation type="submission" date="2024-06" db="EMBL/GenBank/DDBJ databases">
        <authorList>
            <person name="Petrova K.O."/>
            <person name="Toshchakov S.V."/>
            <person name="Boltjanskaja Y.V."/>
            <person name="Kevbrin V."/>
        </authorList>
    </citation>
    <scope>NUCLEOTIDE SEQUENCE</scope>
    <source>
        <strain evidence="11">Z-910T</strain>
    </source>
</reference>
<dbReference type="InterPro" id="IPR014729">
    <property type="entry name" value="Rossmann-like_a/b/a_fold"/>
</dbReference>
<proteinExistence type="inferred from homology"/>
<keyword evidence="4 8" id="KW-0547">Nucleotide-binding</keyword>
<dbReference type="FunFam" id="1.10.10.350:FF:000002">
    <property type="entry name" value="Glutamate--tRNA ligase"/>
    <property type="match status" value="1"/>
</dbReference>
<feature type="short sequence motif" description="'HIGH' region" evidence="8">
    <location>
        <begin position="10"/>
        <end position="20"/>
    </location>
</feature>
<dbReference type="InterPro" id="IPR020751">
    <property type="entry name" value="aa-tRNA-synth_I_codon-bd_sub2"/>
</dbReference>
<dbReference type="GO" id="GO:0006424">
    <property type="term" value="P:glutamyl-tRNA aminoacylation"/>
    <property type="evidence" value="ECO:0007669"/>
    <property type="project" value="UniProtKB-UniRule"/>
</dbReference>
<comment type="similarity">
    <text evidence="1 8">Belongs to the class-I aminoacyl-tRNA synthetase family. Glutamate--tRNA ligase type 1 subfamily.</text>
</comment>
<evidence type="ECO:0000256" key="8">
    <source>
        <dbReference type="HAMAP-Rule" id="MF_00022"/>
    </source>
</evidence>
<keyword evidence="7 8" id="KW-0030">Aminoacyl-tRNA synthetase</keyword>
<dbReference type="InterPro" id="IPR020752">
    <property type="entry name" value="Glu-tRNA-synth_I_codon-bd_sub1"/>
</dbReference>
<evidence type="ECO:0000256" key="2">
    <source>
        <dbReference type="ARBA" id="ARBA00022490"/>
    </source>
</evidence>
<sequence>MSDVRVRFAPSPTGYLHIGSLRTALYNYIYAKQKKGKFIIRIEDTDRSRLVETAIENLIQSLAWAGIEHDEGVFIDPNSDNTIQKGEHGPYIQSERLDIYNRYIKHLLEGNQAYYCFCSKERIEKVREQLKEKGETPRYDGHCKNLDKEEVKQRLDCNEQHVIRLKLPEEKDISFYDTVRGNVTINTRDMDDQVLMKADGFPTYHFAVVVDDHLMEITHVVRGEEWLTSTPKHVYLFEAFGWKAPQYIHLPTVLNNDKKKLSKRQGDVAVGDFMKKGYLPEAMVNYLALVGWSPEDNRELFTMEELVKHFSFERVSKTGGVFDVDKLNWINGQYIKASSSERITDLAIPYLKKAGYITDDDVQNRYQWIVTMIQSVQEKVSLISEIPEKVSFFFTEQLELESDKARKILEGEQVPDLCNAFIKELNEIEEVDEEFASTIFKKIQKETGVKGKKLFMPIRVMVTGQQHGPDMGGVLKVLGKENVLKRVKYVKENIVQ</sequence>
<dbReference type="NCBIfam" id="TIGR00464">
    <property type="entry name" value="gltX_bact"/>
    <property type="match status" value="1"/>
</dbReference>
<dbReference type="PANTHER" id="PTHR43311:SF2">
    <property type="entry name" value="GLUTAMATE--TRNA LIGASE, MITOCHONDRIAL-RELATED"/>
    <property type="match status" value="1"/>
</dbReference>
<dbReference type="Pfam" id="PF19269">
    <property type="entry name" value="Anticodon_2"/>
    <property type="match status" value="1"/>
</dbReference>
<dbReference type="InterPro" id="IPR000924">
    <property type="entry name" value="Glu/Gln-tRNA-synth"/>
</dbReference>
<evidence type="ECO:0000259" key="9">
    <source>
        <dbReference type="Pfam" id="PF00749"/>
    </source>
</evidence>
<reference evidence="11" key="1">
    <citation type="journal article" date="2013" name="Extremophiles">
        <title>Proteinivorax tanatarense gen. nov., sp. nov., an anaerobic, haloalkaliphilic, proteolytic bacterium isolated from a decaying algal bloom, and proposal of Proteinivoraceae fam. nov.</title>
        <authorList>
            <person name="Kevbrin V."/>
            <person name="Boltyanskaya Y."/>
            <person name="Zhilina T."/>
            <person name="Kolganova T."/>
            <person name="Lavrentjeva E."/>
            <person name="Kuznetsov B."/>
        </authorList>
    </citation>
    <scope>NUCLEOTIDE SEQUENCE</scope>
    <source>
        <strain evidence="11">Z-910T</strain>
    </source>
</reference>
<dbReference type="SUPFAM" id="SSF52374">
    <property type="entry name" value="Nucleotidylyl transferase"/>
    <property type="match status" value="1"/>
</dbReference>
<keyword evidence="3 8" id="KW-0436">Ligase</keyword>
<comment type="caution">
    <text evidence="8">Lacks conserved residue(s) required for the propagation of feature annotation.</text>
</comment>
<comment type="catalytic activity">
    <reaction evidence="8">
        <text>tRNA(Glu) + L-glutamate + ATP = L-glutamyl-tRNA(Glu) + AMP + diphosphate</text>
        <dbReference type="Rhea" id="RHEA:23540"/>
        <dbReference type="Rhea" id="RHEA-COMP:9663"/>
        <dbReference type="Rhea" id="RHEA-COMP:9680"/>
        <dbReference type="ChEBI" id="CHEBI:29985"/>
        <dbReference type="ChEBI" id="CHEBI:30616"/>
        <dbReference type="ChEBI" id="CHEBI:33019"/>
        <dbReference type="ChEBI" id="CHEBI:78442"/>
        <dbReference type="ChEBI" id="CHEBI:78520"/>
        <dbReference type="ChEBI" id="CHEBI:456215"/>
        <dbReference type="EC" id="6.1.1.17"/>
    </reaction>
</comment>
<feature type="short sequence motif" description="'KMSKS' region" evidence="8">
    <location>
        <begin position="260"/>
        <end position="264"/>
    </location>
</feature>
<organism evidence="11">
    <name type="scientific">Proteinivorax tanatarense</name>
    <dbReference type="NCBI Taxonomy" id="1260629"/>
    <lineage>
        <taxon>Bacteria</taxon>
        <taxon>Bacillati</taxon>
        <taxon>Bacillota</taxon>
        <taxon>Clostridia</taxon>
        <taxon>Eubacteriales</taxon>
        <taxon>Proteinivoracaceae</taxon>
        <taxon>Proteinivorax</taxon>
    </lineage>
</organism>
<evidence type="ECO:0000313" key="11">
    <source>
        <dbReference type="EMBL" id="XBX74714.1"/>
    </source>
</evidence>
<comment type="function">
    <text evidence="8">Catalyzes the attachment of glutamate to tRNA(Glu) in a two-step reaction: glutamate is first activated by ATP to form Glu-AMP and then transferred to the acceptor end of tRNA(Glu).</text>
</comment>
<dbReference type="PANTHER" id="PTHR43311">
    <property type="entry name" value="GLUTAMATE--TRNA LIGASE"/>
    <property type="match status" value="1"/>
</dbReference>
<feature type="binding site" evidence="8">
    <location>
        <position position="263"/>
    </location>
    <ligand>
        <name>ATP</name>
        <dbReference type="ChEBI" id="CHEBI:30616"/>
    </ligand>
</feature>
<evidence type="ECO:0000256" key="1">
    <source>
        <dbReference type="ARBA" id="ARBA00007894"/>
    </source>
</evidence>
<comment type="subunit">
    <text evidence="8">Monomer.</text>
</comment>
<dbReference type="InterPro" id="IPR020058">
    <property type="entry name" value="Glu/Gln-tRNA-synth_Ib_cat-dom"/>
</dbReference>
<keyword evidence="5 8" id="KW-0067">ATP-binding</keyword>
<dbReference type="AlphaFoldDB" id="A0AAU7VKQ0"/>
<dbReference type="InterPro" id="IPR049940">
    <property type="entry name" value="GluQ/Sye"/>
</dbReference>
<gene>
    <name evidence="8 11" type="primary">gltX</name>
    <name evidence="11" type="ORF">PRVXT_002772</name>
</gene>
<keyword evidence="2 8" id="KW-0963">Cytoplasm</keyword>
<dbReference type="InterPro" id="IPR045462">
    <property type="entry name" value="aa-tRNA-synth_I_cd-bd"/>
</dbReference>
<evidence type="ECO:0000256" key="4">
    <source>
        <dbReference type="ARBA" id="ARBA00022741"/>
    </source>
</evidence>
<evidence type="ECO:0000259" key="10">
    <source>
        <dbReference type="Pfam" id="PF19269"/>
    </source>
</evidence>
<accession>A0AAU7VKQ0</accession>
<protein>
    <recommendedName>
        <fullName evidence="8">Glutamate--tRNA ligase</fullName>
        <ecNumber evidence="8">6.1.1.17</ecNumber>
    </recommendedName>
    <alternativeName>
        <fullName evidence="8">Glutamyl-tRNA synthetase</fullName>
        <shortName evidence="8">GluRS</shortName>
    </alternativeName>
</protein>
<dbReference type="RefSeq" id="WP_350343463.1">
    <property type="nucleotide sequence ID" value="NZ_CP158367.1"/>
</dbReference>
<feature type="domain" description="Aminoacyl-tRNA synthetase class I anticodon-binding" evidence="10">
    <location>
        <begin position="343"/>
        <end position="489"/>
    </location>
</feature>
<dbReference type="SUPFAM" id="SSF48163">
    <property type="entry name" value="An anticodon-binding domain of class I aminoacyl-tRNA synthetases"/>
    <property type="match status" value="1"/>
</dbReference>
<dbReference type="GO" id="GO:0008270">
    <property type="term" value="F:zinc ion binding"/>
    <property type="evidence" value="ECO:0007669"/>
    <property type="project" value="InterPro"/>
</dbReference>
<dbReference type="FunFam" id="3.40.50.620:FF:000045">
    <property type="entry name" value="Glutamate--tRNA ligase, mitochondrial"/>
    <property type="match status" value="1"/>
</dbReference>
<dbReference type="Pfam" id="PF00749">
    <property type="entry name" value="tRNA-synt_1c"/>
    <property type="match status" value="1"/>
</dbReference>
<dbReference type="PRINTS" id="PR00987">
    <property type="entry name" value="TRNASYNTHGLU"/>
</dbReference>
<evidence type="ECO:0000256" key="7">
    <source>
        <dbReference type="ARBA" id="ARBA00023146"/>
    </source>
</evidence>
<dbReference type="GO" id="GO:0000049">
    <property type="term" value="F:tRNA binding"/>
    <property type="evidence" value="ECO:0007669"/>
    <property type="project" value="InterPro"/>
</dbReference>
<dbReference type="Gene3D" id="1.10.8.70">
    <property type="entry name" value="Glutamate-tRNA synthetase, class I, anticodon-binding domain 1"/>
    <property type="match status" value="1"/>
</dbReference>
<dbReference type="InterPro" id="IPR008925">
    <property type="entry name" value="aa_tRNA-synth_I_cd-bd_sf"/>
</dbReference>
<dbReference type="HAMAP" id="MF_00022">
    <property type="entry name" value="Glu_tRNA_synth_type1"/>
    <property type="match status" value="1"/>
</dbReference>
<evidence type="ECO:0000256" key="3">
    <source>
        <dbReference type="ARBA" id="ARBA00022598"/>
    </source>
</evidence>
<name>A0AAU7VKQ0_9FIRM</name>
<dbReference type="GO" id="GO:0005737">
    <property type="term" value="C:cytoplasm"/>
    <property type="evidence" value="ECO:0007669"/>
    <property type="project" value="UniProtKB-SubCell"/>
</dbReference>
<comment type="subcellular location">
    <subcellularLocation>
        <location evidence="8">Cytoplasm</location>
    </subcellularLocation>
</comment>